<keyword evidence="1" id="KW-0732">Signal</keyword>
<keyword evidence="4" id="KW-1185">Reference proteome</keyword>
<evidence type="ECO:0000313" key="4">
    <source>
        <dbReference type="Proteomes" id="UP001642484"/>
    </source>
</evidence>
<dbReference type="Gene3D" id="2.60.120.260">
    <property type="entry name" value="Galactose-binding domain-like"/>
    <property type="match status" value="1"/>
</dbReference>
<proteinExistence type="predicted"/>
<comment type="caution">
    <text evidence="3">The sequence shown here is derived from an EMBL/GenBank/DDBJ whole genome shotgun (WGS) entry which is preliminary data.</text>
</comment>
<dbReference type="SUPFAM" id="SSF49785">
    <property type="entry name" value="Galactose-binding domain-like"/>
    <property type="match status" value="1"/>
</dbReference>
<accession>A0ABP0JAP0</accession>
<name>A0ABP0JAP0_9DINO</name>
<dbReference type="EMBL" id="CAXAMN010004891">
    <property type="protein sequence ID" value="CAK9011404.1"/>
    <property type="molecule type" value="Genomic_DNA"/>
</dbReference>
<evidence type="ECO:0000256" key="1">
    <source>
        <dbReference type="SAM" id="SignalP"/>
    </source>
</evidence>
<feature type="signal peptide" evidence="1">
    <location>
        <begin position="1"/>
        <end position="16"/>
    </location>
</feature>
<gene>
    <name evidence="2" type="ORF">CCMP2556_LOCUS10275</name>
    <name evidence="3" type="ORF">CCMP2556_LOCUS10436</name>
</gene>
<feature type="chain" id="PRO_5045029153" description="F5/8 type C domain-containing protein" evidence="1">
    <location>
        <begin position="17"/>
        <end position="233"/>
    </location>
</feature>
<protein>
    <recommendedName>
        <fullName evidence="5">F5/8 type C domain-containing protein</fullName>
    </recommendedName>
</protein>
<dbReference type="InterPro" id="IPR008979">
    <property type="entry name" value="Galactose-bd-like_sf"/>
</dbReference>
<dbReference type="Proteomes" id="UP001642484">
    <property type="component" value="Unassembled WGS sequence"/>
</dbReference>
<dbReference type="EMBL" id="CAXAMN010004780">
    <property type="protein sequence ID" value="CAK9010953.1"/>
    <property type="molecule type" value="Genomic_DNA"/>
</dbReference>
<evidence type="ECO:0000313" key="2">
    <source>
        <dbReference type="EMBL" id="CAK9010953.1"/>
    </source>
</evidence>
<evidence type="ECO:0000313" key="3">
    <source>
        <dbReference type="EMBL" id="CAK9011404.1"/>
    </source>
</evidence>
<evidence type="ECO:0008006" key="5">
    <source>
        <dbReference type="Google" id="ProtNLM"/>
    </source>
</evidence>
<organism evidence="3 4">
    <name type="scientific">Durusdinium trenchii</name>
    <dbReference type="NCBI Taxonomy" id="1381693"/>
    <lineage>
        <taxon>Eukaryota</taxon>
        <taxon>Sar</taxon>
        <taxon>Alveolata</taxon>
        <taxon>Dinophyceae</taxon>
        <taxon>Suessiales</taxon>
        <taxon>Symbiodiniaceae</taxon>
        <taxon>Durusdinium</taxon>
    </lineage>
</organism>
<reference evidence="3 4" key="1">
    <citation type="submission" date="2024-02" db="EMBL/GenBank/DDBJ databases">
        <authorList>
            <person name="Chen Y."/>
            <person name="Shah S."/>
            <person name="Dougan E. K."/>
            <person name="Thang M."/>
            <person name="Chan C."/>
        </authorList>
    </citation>
    <scope>NUCLEOTIDE SEQUENCE [LARGE SCALE GENOMIC DNA]</scope>
</reference>
<sequence length="233" mass="25015">MARVWWLSWIFVRVQGDGEFLVTSPSPDVSSVSSVEPTSGYIGGCNPFQGVRYLRISNGREIPRWLCSASWDIYEVELTDSTGARLAPSASTMTGVSDDHPVSNVVDGDRSSFHAGDWDIGLGCSCWDDSKIGSQQVDLDLGTLTQVARIVIVQGGDTDPWSVGNLRIECGDMSMAFDPAVMQFEISRAVTTIECTAQGCRAELSTPYLDICGACRCGTLTAVGLALLALLFG</sequence>